<feature type="chain" id="PRO_5001847762" evidence="1">
    <location>
        <begin position="22"/>
        <end position="378"/>
    </location>
</feature>
<evidence type="ECO:0000313" key="2">
    <source>
        <dbReference type="EMBL" id="AIQ66409.1"/>
    </source>
</evidence>
<dbReference type="Proteomes" id="UP000029500">
    <property type="component" value="Chromosome"/>
</dbReference>
<dbReference type="SUPFAM" id="SSF50998">
    <property type="entry name" value="Quinoprotein alcohol dehydrogenase-like"/>
    <property type="match status" value="1"/>
</dbReference>
<proteinExistence type="predicted"/>
<dbReference type="InterPro" id="IPR015943">
    <property type="entry name" value="WD40/YVTN_repeat-like_dom_sf"/>
</dbReference>
<protein>
    <submittedName>
        <fullName evidence="2">Uncharacterized protein</fullName>
    </submittedName>
</protein>
<dbReference type="EMBL" id="CP009287">
    <property type="protein sequence ID" value="AIQ66409.1"/>
    <property type="molecule type" value="Genomic_DNA"/>
</dbReference>
<dbReference type="eggNOG" id="COG1388">
    <property type="taxonomic scope" value="Bacteria"/>
</dbReference>
<dbReference type="AlphaFoldDB" id="A0A089NBY3"/>
<name>A0A089NBY3_9BACL</name>
<gene>
    <name evidence="2" type="ORF">PGRAT_01130</name>
</gene>
<dbReference type="InterPro" id="IPR011047">
    <property type="entry name" value="Quinoprotein_ADH-like_sf"/>
</dbReference>
<dbReference type="KEGG" id="pgm:PGRAT_01130"/>
<dbReference type="OrthoDB" id="2514044at2"/>
<accession>A0A089NBY3</accession>
<dbReference type="HOGENOM" id="CLU_731241_0_0_9"/>
<keyword evidence="1" id="KW-0732">Signal</keyword>
<dbReference type="Gene3D" id="2.130.10.10">
    <property type="entry name" value="YVTN repeat-like/Quinoprotein amine dehydrogenase"/>
    <property type="match status" value="1"/>
</dbReference>
<sequence length="378" mass="42290">MKKGIATLGLLSLIMIFTMGAAVVKDPLDVTRKLSVKNDQSHNIILKNAAEYEMKWSFTDKSPYQMYSLYKGPNGLVYAQSFEEIFAINAATGKVVWRHPSDWQSELTPLLGADGTYYKVSYDDVERLSPKVYQTDVTRLASSGEVTTFHDVKLRVVSRFEDGSLFDLFQAGDHKGNYIVLTDEGLKSIQKDGSTNWCLTTIPFKNGVLDVNDIEQLYTDSKGNIIADFEKVEATLDLSGNTLRVADYNQIQNEPVSYSDIIDKDEHGGYYILDEDEGSITDKDFKTRKQKWKYSLSTYEKAAGIGLFTGSFTTDSKGNVYFGANNGNVYSLDYNGKPRFTLSVSSSQLSYPDIIAVNDNFTVISVNNNIICLQKKSK</sequence>
<organism evidence="2 3">
    <name type="scientific">Paenibacillus graminis</name>
    <dbReference type="NCBI Taxonomy" id="189425"/>
    <lineage>
        <taxon>Bacteria</taxon>
        <taxon>Bacillati</taxon>
        <taxon>Bacillota</taxon>
        <taxon>Bacilli</taxon>
        <taxon>Bacillales</taxon>
        <taxon>Paenibacillaceae</taxon>
        <taxon>Paenibacillus</taxon>
    </lineage>
</organism>
<evidence type="ECO:0000256" key="1">
    <source>
        <dbReference type="SAM" id="SignalP"/>
    </source>
</evidence>
<dbReference type="RefSeq" id="WP_025708599.1">
    <property type="nucleotide sequence ID" value="NZ_CP009287.1"/>
</dbReference>
<keyword evidence="3" id="KW-1185">Reference proteome</keyword>
<evidence type="ECO:0000313" key="3">
    <source>
        <dbReference type="Proteomes" id="UP000029500"/>
    </source>
</evidence>
<reference evidence="2 3" key="1">
    <citation type="submission" date="2014-08" db="EMBL/GenBank/DDBJ databases">
        <title>Comparative genomics of the Paenibacillus odorifer group.</title>
        <authorList>
            <person name="den Bakker H.C."/>
            <person name="Tsai Y.-C."/>
            <person name="Martin N."/>
            <person name="Korlach J."/>
            <person name="Wiedmann M."/>
        </authorList>
    </citation>
    <scope>NUCLEOTIDE SEQUENCE [LARGE SCALE GENOMIC DNA]</scope>
    <source>
        <strain evidence="2 3">DSM 15220</strain>
    </source>
</reference>
<feature type="signal peptide" evidence="1">
    <location>
        <begin position="1"/>
        <end position="21"/>
    </location>
</feature>